<dbReference type="HOGENOM" id="CLU_481080_0_0_9"/>
<organism evidence="3 4">
    <name type="scientific">Faecalitalea cylindroides ATCC 27803</name>
    <dbReference type="NCBI Taxonomy" id="649755"/>
    <lineage>
        <taxon>Bacteria</taxon>
        <taxon>Bacillati</taxon>
        <taxon>Bacillota</taxon>
        <taxon>Erysipelotrichia</taxon>
        <taxon>Erysipelotrichales</taxon>
        <taxon>Erysipelotrichaceae</taxon>
        <taxon>Faecalitalea</taxon>
    </lineage>
</organism>
<evidence type="ECO:0000256" key="1">
    <source>
        <dbReference type="SAM" id="MobiDB-lite"/>
    </source>
</evidence>
<dbReference type="PRINTS" id="PR00507">
    <property type="entry name" value="N12N6MTFRASE"/>
</dbReference>
<gene>
    <name evidence="3" type="ORF">HMPREF0367_01946</name>
</gene>
<dbReference type="Pfam" id="PF02384">
    <property type="entry name" value="N6_Mtase"/>
    <property type="match status" value="1"/>
</dbReference>
<dbReference type="GO" id="GO:0032259">
    <property type="term" value="P:methylation"/>
    <property type="evidence" value="ECO:0007669"/>
    <property type="project" value="UniProtKB-KW"/>
</dbReference>
<protein>
    <submittedName>
        <fullName evidence="3">N-6 DNA Methylase</fullName>
    </submittedName>
</protein>
<dbReference type="GO" id="GO:0003677">
    <property type="term" value="F:DNA binding"/>
    <property type="evidence" value="ECO:0007669"/>
    <property type="project" value="InterPro"/>
</dbReference>
<dbReference type="InterPro" id="IPR003356">
    <property type="entry name" value="DNA_methylase_A-5"/>
</dbReference>
<dbReference type="SUPFAM" id="SSF53335">
    <property type="entry name" value="S-adenosyl-L-methionine-dependent methyltransferases"/>
    <property type="match status" value="1"/>
</dbReference>
<dbReference type="AlphaFoldDB" id="U2PCR5"/>
<accession>U2PCR5</accession>
<dbReference type="Gene3D" id="3.40.50.150">
    <property type="entry name" value="Vaccinia Virus protein VP39"/>
    <property type="match status" value="1"/>
</dbReference>
<feature type="non-terminal residue" evidence="3">
    <location>
        <position position="1"/>
    </location>
</feature>
<dbReference type="InterPro" id="IPR052933">
    <property type="entry name" value="DNA_Protect_Modify"/>
</dbReference>
<evidence type="ECO:0000313" key="3">
    <source>
        <dbReference type="EMBL" id="ERK41459.1"/>
    </source>
</evidence>
<feature type="region of interest" description="Disordered" evidence="1">
    <location>
        <begin position="33"/>
        <end position="64"/>
    </location>
</feature>
<evidence type="ECO:0000259" key="2">
    <source>
        <dbReference type="Pfam" id="PF02384"/>
    </source>
</evidence>
<comment type="caution">
    <text evidence="3">The sequence shown here is derived from an EMBL/GenBank/DDBJ whole genome shotgun (WGS) entry which is preliminary data.</text>
</comment>
<sequence>GELIRMDRYLNPKEKERYPQWLESQEERRAKIEETKRNREILSNAPPEQEVEPTEKEPEEAEQLQDVQYEYHLGDKVYIGASEYEILSVDDERVMLYDYDVPLFNKEFSRTEFDRKVRENPMNEHLIVKEEPAEERNEKESEPLVPAWEQKKKVKGFDLHPDVPMADRHTFNLRENEVETVGKKERFRRNIMAIQLLKKCQEENRFATPEEQIILSKYVGWGGLSEAFDENNSAWATEYLELSSVLTPEEYASARESTLTAFYTPPEVITAIYKAMEQMGFKEGNLLEPSCGIGNFIGMLPDAMQDSKIYGVELDTISAGIAQQLYQKTTIAAQGFEETNLPDSFFDGVVGNVPFGDFKVLDKRYDKHKFLIHDYFFAKSLDKLRPGGVMALVTSKGTMDKENSAVRKYIAQRAELLGAIRLPNNTFKGNAGTEVVSDILILQKRDRLIDIEPDWVHLDTDENGIKMNSYFVQHPEMILGEMKMVSGRFGMEATCVPYENADLAAQLDEAVANIHGEITEYETEEELEEEDNSIPADPTVRNFSYTLVDDKIYYRENSRMTPVEVSA</sequence>
<feature type="non-terminal residue" evidence="3">
    <location>
        <position position="567"/>
    </location>
</feature>
<dbReference type="Proteomes" id="UP000016658">
    <property type="component" value="Unassembled WGS sequence"/>
</dbReference>
<dbReference type="GO" id="GO:0008170">
    <property type="term" value="F:N-methyltransferase activity"/>
    <property type="evidence" value="ECO:0007669"/>
    <property type="project" value="InterPro"/>
</dbReference>
<evidence type="ECO:0000313" key="4">
    <source>
        <dbReference type="Proteomes" id="UP000016658"/>
    </source>
</evidence>
<feature type="domain" description="DNA methylase adenine-specific" evidence="2">
    <location>
        <begin position="250"/>
        <end position="446"/>
    </location>
</feature>
<feature type="compositionally biased region" description="Acidic residues" evidence="1">
    <location>
        <begin position="49"/>
        <end position="63"/>
    </location>
</feature>
<dbReference type="InterPro" id="IPR029063">
    <property type="entry name" value="SAM-dependent_MTases_sf"/>
</dbReference>
<dbReference type="RefSeq" id="WP_035402595.1">
    <property type="nucleotide sequence ID" value="NZ_KI271018.1"/>
</dbReference>
<reference evidence="3 4" key="1">
    <citation type="submission" date="2013-06" db="EMBL/GenBank/DDBJ databases">
        <authorList>
            <person name="Weinstock G."/>
            <person name="Sodergren E."/>
            <person name="Lobos E.A."/>
            <person name="Fulton L."/>
            <person name="Fulton R."/>
            <person name="Courtney L."/>
            <person name="Fronick C."/>
            <person name="O'Laughlin M."/>
            <person name="Godfrey J."/>
            <person name="Wilson R.M."/>
            <person name="Miner T."/>
            <person name="Farmer C."/>
            <person name="Delehaunty K."/>
            <person name="Cordes M."/>
            <person name="Minx P."/>
            <person name="Tomlinson C."/>
            <person name="Chen J."/>
            <person name="Wollam A."/>
            <person name="Pepin K.H."/>
            <person name="Bhonagiri V."/>
            <person name="Zhang X."/>
            <person name="Warren W."/>
            <person name="Mitreva M."/>
            <person name="Mardis E.R."/>
            <person name="Wilson R.K."/>
        </authorList>
    </citation>
    <scope>NUCLEOTIDE SEQUENCE [LARGE SCALE GENOMIC DNA]</scope>
    <source>
        <strain evidence="3 4">ATCC 27803</strain>
    </source>
</reference>
<dbReference type="EMBL" id="AWVI01000108">
    <property type="protein sequence ID" value="ERK41459.1"/>
    <property type="molecule type" value="Genomic_DNA"/>
</dbReference>
<dbReference type="PANTHER" id="PTHR41313">
    <property type="entry name" value="ADENINE-SPECIFIC METHYLTRANSFERASE"/>
    <property type="match status" value="1"/>
</dbReference>
<keyword evidence="3" id="KW-0808">Transferase</keyword>
<proteinExistence type="predicted"/>
<dbReference type="OrthoDB" id="9815272at2"/>
<name>U2PCR5_9FIRM</name>
<keyword evidence="3" id="KW-0489">Methyltransferase</keyword>
<dbReference type="PANTHER" id="PTHR41313:SF1">
    <property type="entry name" value="DNA METHYLASE ADENINE-SPECIFIC DOMAIN-CONTAINING PROTEIN"/>
    <property type="match status" value="1"/>
</dbReference>